<feature type="region of interest" description="Disordered" evidence="1">
    <location>
        <begin position="506"/>
        <end position="542"/>
    </location>
</feature>
<gene>
    <name evidence="2" type="ORF">M427DRAFT_32035</name>
</gene>
<dbReference type="AlphaFoldDB" id="A0A139AGQ1"/>
<feature type="compositionally biased region" description="Basic and acidic residues" evidence="1">
    <location>
        <begin position="231"/>
        <end position="242"/>
    </location>
</feature>
<feature type="compositionally biased region" description="Polar residues" evidence="1">
    <location>
        <begin position="393"/>
        <end position="411"/>
    </location>
</feature>
<proteinExistence type="predicted"/>
<feature type="compositionally biased region" description="Low complexity" evidence="1">
    <location>
        <begin position="220"/>
        <end position="230"/>
    </location>
</feature>
<name>A0A139AGQ1_GONPJ</name>
<feature type="region of interest" description="Disordered" evidence="1">
    <location>
        <begin position="628"/>
        <end position="655"/>
    </location>
</feature>
<dbReference type="Proteomes" id="UP000070544">
    <property type="component" value="Unassembled WGS sequence"/>
</dbReference>
<keyword evidence="3" id="KW-1185">Reference proteome</keyword>
<sequence length="699" mass="74683">MDGDESAGNKCGKRVLSRLWTIDQKHTFGTSVLGMESPGSKWQLRNIKGLKFDRTSLRKVPSARRRHIPLSLNARHDDSNLAGDLYQLSLDISDKEETLQRLGVHTDGSRIRLAGLEQVHGVKSSHDGDGAENTSCAEPVPAEDYGCCPRSAVIDVTPAKRRKSLVKLAQESSLSLNAPDYANPEIKDMSIARILDSIKANSNAPNKSSRRATAAEKTARGTSGSSLSTRGFDDLESTHGESESVIGESEQHQADIDSNGDAEDHSQADVILQVPTPQKKPRGSRRKELPEGYDADIPEERTRPSSLDVKATTSKPPKYEEFMRPDGGVVASPLSNLYGAATTKEIPMEPSDDDGVAEMEQVANSLSGSISYVGAAVPRRDFSQLVDMTRPSAISSSFEPGNASGSGSIPGSNEAEHSQHLGRSEWLKKRGAGRRVFEDAQRATGHVMKSSTEGQLDQMARSRQLHAINPNRSDIAKVCFGPWFIKPELWNETFHTVLTTPARHHTQSSLPFAAPPVHPPKATTSPASDTATPRRPSKSRFQQQLDMILSSQRRADELLLRQLAQGRVMSSPRGPVIRTERASAGQGGGVGNVMALSEYDGGGVGRSRSVMSSAFDVGELGMGASAAGSRAGTGRGGNAALDVKPLPGGGKRGSTSHWEVMARVKAAEGVVHGLATAAAAGMKTNVNGAVRGKSVNVHV</sequence>
<evidence type="ECO:0000313" key="2">
    <source>
        <dbReference type="EMBL" id="KXS15869.1"/>
    </source>
</evidence>
<evidence type="ECO:0000313" key="3">
    <source>
        <dbReference type="Proteomes" id="UP000070544"/>
    </source>
</evidence>
<feature type="region of interest" description="Disordered" evidence="1">
    <location>
        <begin position="201"/>
        <end position="327"/>
    </location>
</feature>
<organism evidence="2 3">
    <name type="scientific">Gonapodya prolifera (strain JEL478)</name>
    <name type="common">Monoblepharis prolifera</name>
    <dbReference type="NCBI Taxonomy" id="1344416"/>
    <lineage>
        <taxon>Eukaryota</taxon>
        <taxon>Fungi</taxon>
        <taxon>Fungi incertae sedis</taxon>
        <taxon>Chytridiomycota</taxon>
        <taxon>Chytridiomycota incertae sedis</taxon>
        <taxon>Monoblepharidomycetes</taxon>
        <taxon>Monoblepharidales</taxon>
        <taxon>Gonapodyaceae</taxon>
        <taxon>Gonapodya</taxon>
    </lineage>
</organism>
<evidence type="ECO:0000256" key="1">
    <source>
        <dbReference type="SAM" id="MobiDB-lite"/>
    </source>
</evidence>
<feature type="region of interest" description="Disordered" evidence="1">
    <location>
        <begin position="393"/>
        <end position="433"/>
    </location>
</feature>
<reference evidence="2 3" key="1">
    <citation type="journal article" date="2015" name="Genome Biol. Evol.">
        <title>Phylogenomic analyses indicate that early fungi evolved digesting cell walls of algal ancestors of land plants.</title>
        <authorList>
            <person name="Chang Y."/>
            <person name="Wang S."/>
            <person name="Sekimoto S."/>
            <person name="Aerts A.L."/>
            <person name="Choi C."/>
            <person name="Clum A."/>
            <person name="LaButti K.M."/>
            <person name="Lindquist E.A."/>
            <person name="Yee Ngan C."/>
            <person name="Ohm R.A."/>
            <person name="Salamov A.A."/>
            <person name="Grigoriev I.V."/>
            <person name="Spatafora J.W."/>
            <person name="Berbee M.L."/>
        </authorList>
    </citation>
    <scope>NUCLEOTIDE SEQUENCE [LARGE SCALE GENOMIC DNA]</scope>
    <source>
        <strain evidence="2 3">JEL478</strain>
    </source>
</reference>
<accession>A0A139AGQ1</accession>
<feature type="compositionally biased region" description="Low complexity" evidence="1">
    <location>
        <begin position="520"/>
        <end position="533"/>
    </location>
</feature>
<feature type="compositionally biased region" description="Basic and acidic residues" evidence="1">
    <location>
        <begin position="414"/>
        <end position="428"/>
    </location>
</feature>
<dbReference type="EMBL" id="KQ965759">
    <property type="protein sequence ID" value="KXS15869.1"/>
    <property type="molecule type" value="Genomic_DNA"/>
</dbReference>
<protein>
    <submittedName>
        <fullName evidence="2">Uncharacterized protein</fullName>
    </submittedName>
</protein>